<evidence type="ECO:0000313" key="5">
    <source>
        <dbReference type="EMBL" id="NKZ00502.1"/>
    </source>
</evidence>
<proteinExistence type="predicted"/>
<dbReference type="Pfam" id="PF02738">
    <property type="entry name" value="MoCoBD_1"/>
    <property type="match status" value="1"/>
</dbReference>
<evidence type="ECO:0000313" key="6">
    <source>
        <dbReference type="Proteomes" id="UP000553209"/>
    </source>
</evidence>
<dbReference type="InterPro" id="IPR036856">
    <property type="entry name" value="Ald_Oxase/Xan_DH_a/b_sf"/>
</dbReference>
<keyword evidence="1" id="KW-0500">Molybdenum</keyword>
<dbReference type="InterPro" id="IPR016208">
    <property type="entry name" value="Ald_Oxase/xanthine_DH-like"/>
</dbReference>
<feature type="domain" description="Aldehyde oxidase/xanthine dehydrogenase a/b hammerhead" evidence="4">
    <location>
        <begin position="24"/>
        <end position="128"/>
    </location>
</feature>
<dbReference type="InterPro" id="IPR000674">
    <property type="entry name" value="Ald_Oxase/Xan_DH_a/b"/>
</dbReference>
<dbReference type="InterPro" id="IPR046867">
    <property type="entry name" value="AldOxase/xan_DH_MoCoBD2"/>
</dbReference>
<dbReference type="GO" id="GO:0005506">
    <property type="term" value="F:iron ion binding"/>
    <property type="evidence" value="ECO:0007669"/>
    <property type="project" value="InterPro"/>
</dbReference>
<dbReference type="InterPro" id="IPR037165">
    <property type="entry name" value="AldOxase/xan_DH_Mopterin-bd_sf"/>
</dbReference>
<sequence length="697" mass="74531">MTGTLDPRAMGQPLTRLEGADKVTGRAPYAYEHPLADPLYLHPVLSTVARGRVTAVDTSVARALAGVHAVLTPDNAERLADTEDREFAVLQSHEVSFHGQFVAAVVADTPETARQAAGLVRVDYERSAHDVVLTADHQGLYRPVGEDDEGPASDTEQGDPDAALAAAEVVVDQTYSTPTEHNNPMEPHTTTALWEEATGDLTLYDSTQGVHVVRASVAGVFGLDPERVRVVAPHVGGGFGSKGEAHAHDVLAAMAARALPGRPVKFALTRQQMFCLVGYRTPTIQRLRLGADRDGRLSAIIHDSVEQTAAIKEFTENSAMCSRWMYAAPNRRTTHRIAPLDVPVNFWMRAPGECPGAYAAEAAMDELAQACGVDPIELRVRNEPETDPQSGSPWSDRRLVRCLREGAERFGWHGRDPRPGVRREGDWLVGTGVASASYPHLFNPGSVAHVRYGEDGRYEVSIGAVDIGTGAWTALTQIAADALGLPASDIRLRIGDTAFPSASVAGGSSGTSSWGTAVVAAARAFRDRHGDSPAPGAEASASAAEDTVDESYSVYSFGAHFVEARVNADTGEVRVPRMYGLFSIGRVVNPRTARSQFLGGMVMGLSMALHEESFRDPRYGHIANGDFAEYHIPTNADVGDLRAEWLDEEDPRATPMGSRGAGEIGIVGTAAAVANAVHHATGTRVRDLPVTADKLLR</sequence>
<comment type="caution">
    <text evidence="5">The sequence shown here is derived from an EMBL/GenBank/DDBJ whole genome shotgun (WGS) entry which is preliminary data.</text>
</comment>
<dbReference type="GO" id="GO:0016491">
    <property type="term" value="F:oxidoreductase activity"/>
    <property type="evidence" value="ECO:0007669"/>
    <property type="project" value="UniProtKB-KW"/>
</dbReference>
<evidence type="ECO:0000259" key="4">
    <source>
        <dbReference type="SMART" id="SM01008"/>
    </source>
</evidence>
<accession>A0A7X6MFA9</accession>
<keyword evidence="2" id="KW-0560">Oxidoreductase</keyword>
<dbReference type="PANTHER" id="PTHR11908:SF132">
    <property type="entry name" value="ALDEHYDE OXIDASE 1-RELATED"/>
    <property type="match status" value="1"/>
</dbReference>
<evidence type="ECO:0000256" key="1">
    <source>
        <dbReference type="ARBA" id="ARBA00022505"/>
    </source>
</evidence>
<dbReference type="Pfam" id="PF20256">
    <property type="entry name" value="MoCoBD_2"/>
    <property type="match status" value="2"/>
</dbReference>
<keyword evidence="6" id="KW-1185">Reference proteome</keyword>
<dbReference type="PANTHER" id="PTHR11908">
    <property type="entry name" value="XANTHINE DEHYDROGENASE"/>
    <property type="match status" value="1"/>
</dbReference>
<protein>
    <submittedName>
        <fullName evidence="5">Xanthine dehydrogenase family protein molybdopterin-binding subunit</fullName>
    </submittedName>
</protein>
<dbReference type="AlphaFoldDB" id="A0A7X6MFA9"/>
<evidence type="ECO:0000256" key="3">
    <source>
        <dbReference type="SAM" id="MobiDB-lite"/>
    </source>
</evidence>
<feature type="region of interest" description="Disordered" evidence="3">
    <location>
        <begin position="140"/>
        <end position="159"/>
    </location>
</feature>
<dbReference type="Gene3D" id="3.90.1170.50">
    <property type="entry name" value="Aldehyde oxidase/xanthine dehydrogenase, a/b hammerhead"/>
    <property type="match status" value="1"/>
</dbReference>
<dbReference type="SMART" id="SM01008">
    <property type="entry name" value="Ald_Xan_dh_C"/>
    <property type="match status" value="1"/>
</dbReference>
<dbReference type="InterPro" id="IPR008274">
    <property type="entry name" value="AldOxase/xan_DH_MoCoBD1"/>
</dbReference>
<dbReference type="SUPFAM" id="SSF54665">
    <property type="entry name" value="CO dehydrogenase molybdoprotein N-domain-like"/>
    <property type="match status" value="1"/>
</dbReference>
<dbReference type="Pfam" id="PF01315">
    <property type="entry name" value="Ald_Xan_dh_C"/>
    <property type="match status" value="1"/>
</dbReference>
<dbReference type="Proteomes" id="UP000553209">
    <property type="component" value="Unassembled WGS sequence"/>
</dbReference>
<organism evidence="5 6">
    <name type="scientific">Nocardiopsis alborubida</name>
    <dbReference type="NCBI Taxonomy" id="146802"/>
    <lineage>
        <taxon>Bacteria</taxon>
        <taxon>Bacillati</taxon>
        <taxon>Actinomycetota</taxon>
        <taxon>Actinomycetes</taxon>
        <taxon>Streptosporangiales</taxon>
        <taxon>Nocardiopsidaceae</taxon>
        <taxon>Nocardiopsis</taxon>
    </lineage>
</organism>
<dbReference type="SUPFAM" id="SSF56003">
    <property type="entry name" value="Molybdenum cofactor-binding domain"/>
    <property type="match status" value="1"/>
</dbReference>
<reference evidence="5 6" key="1">
    <citation type="submission" date="2020-04" db="EMBL/GenBank/DDBJ databases">
        <title>MicrobeNet Type strains.</title>
        <authorList>
            <person name="Nicholson A.C."/>
        </authorList>
    </citation>
    <scope>NUCLEOTIDE SEQUENCE [LARGE SCALE GENOMIC DNA]</scope>
    <source>
        <strain evidence="5 6">ATCC 23612</strain>
    </source>
</reference>
<dbReference type="RefSeq" id="WP_061079228.1">
    <property type="nucleotide sequence ID" value="NZ_JAAXPG010000024.1"/>
</dbReference>
<dbReference type="Gene3D" id="3.30.365.10">
    <property type="entry name" value="Aldehyde oxidase/xanthine dehydrogenase, molybdopterin binding domain"/>
    <property type="match status" value="4"/>
</dbReference>
<evidence type="ECO:0000256" key="2">
    <source>
        <dbReference type="ARBA" id="ARBA00023002"/>
    </source>
</evidence>
<name>A0A7X6MFA9_9ACTN</name>
<gene>
    <name evidence="5" type="ORF">HGB44_22940</name>
</gene>
<dbReference type="EMBL" id="JAAXPG010000024">
    <property type="protein sequence ID" value="NKZ00502.1"/>
    <property type="molecule type" value="Genomic_DNA"/>
</dbReference>
<feature type="compositionally biased region" description="Acidic residues" evidence="3">
    <location>
        <begin position="146"/>
        <end position="159"/>
    </location>
</feature>